<sequence>MSNLVAVALYYGDPLGPAKGFLSVIFFIIVIALCCATGDNKNSQKTNSKTTYKQTTYRPRYEPEDESEYQNYDPTWDDAFFEKYGGEPLFDDNPWDHEKK</sequence>
<dbReference type="Proteomes" id="UP000323439">
    <property type="component" value="Unassembled WGS sequence"/>
</dbReference>
<evidence type="ECO:0000313" key="4">
    <source>
        <dbReference type="Proteomes" id="UP000323439"/>
    </source>
</evidence>
<dbReference type="EMBL" id="FMXB01000004">
    <property type="protein sequence ID" value="SDA45870.1"/>
    <property type="molecule type" value="Genomic_DNA"/>
</dbReference>
<accession>A0A1G5VJ76</accession>
<protein>
    <submittedName>
        <fullName evidence="3">Uncharacterized protein</fullName>
    </submittedName>
</protein>
<gene>
    <name evidence="3" type="ORF">SAMN02910315_00664</name>
</gene>
<evidence type="ECO:0000313" key="3">
    <source>
        <dbReference type="EMBL" id="SDA45870.1"/>
    </source>
</evidence>
<feature type="region of interest" description="Disordered" evidence="1">
    <location>
        <begin position="39"/>
        <end position="72"/>
    </location>
</feature>
<proteinExistence type="predicted"/>
<keyword evidence="2" id="KW-1133">Transmembrane helix</keyword>
<feature type="transmembrane region" description="Helical" evidence="2">
    <location>
        <begin position="20"/>
        <end position="38"/>
    </location>
</feature>
<evidence type="ECO:0000256" key="1">
    <source>
        <dbReference type="SAM" id="MobiDB-lite"/>
    </source>
</evidence>
<keyword evidence="4" id="KW-1185">Reference proteome</keyword>
<keyword evidence="2" id="KW-0812">Transmembrane</keyword>
<feature type="compositionally biased region" description="Polar residues" evidence="1">
    <location>
        <begin position="39"/>
        <end position="57"/>
    </location>
</feature>
<name>A0A1G5VJ76_9EURY</name>
<dbReference type="RefSeq" id="WP_149731286.1">
    <property type="nucleotide sequence ID" value="NZ_FMXB01000004.1"/>
</dbReference>
<organism evidence="3 4">
    <name type="scientific">Methanobrevibacter millerae</name>
    <dbReference type="NCBI Taxonomy" id="230361"/>
    <lineage>
        <taxon>Archaea</taxon>
        <taxon>Methanobacteriati</taxon>
        <taxon>Methanobacteriota</taxon>
        <taxon>Methanomada group</taxon>
        <taxon>Methanobacteria</taxon>
        <taxon>Methanobacteriales</taxon>
        <taxon>Methanobacteriaceae</taxon>
        <taxon>Methanobrevibacter</taxon>
    </lineage>
</organism>
<dbReference type="AlphaFoldDB" id="A0A1G5VJ76"/>
<reference evidence="3 4" key="1">
    <citation type="submission" date="2016-10" db="EMBL/GenBank/DDBJ databases">
        <authorList>
            <person name="Varghese N."/>
            <person name="Submissions S."/>
        </authorList>
    </citation>
    <scope>NUCLEOTIDE SEQUENCE [LARGE SCALE GENOMIC DNA]</scope>
    <source>
        <strain evidence="3 4">DSM 16643</strain>
    </source>
</reference>
<evidence type="ECO:0000256" key="2">
    <source>
        <dbReference type="SAM" id="Phobius"/>
    </source>
</evidence>
<keyword evidence="2" id="KW-0472">Membrane</keyword>